<dbReference type="SUPFAM" id="SSF47226">
    <property type="entry name" value="Histidine-containing phosphotransfer domain, HPT domain"/>
    <property type="match status" value="1"/>
</dbReference>
<dbReference type="Pfam" id="PF07194">
    <property type="entry name" value="P2"/>
    <property type="match status" value="1"/>
</dbReference>
<dbReference type="Proteomes" id="UP000823618">
    <property type="component" value="Unassembled WGS sequence"/>
</dbReference>
<gene>
    <name evidence="3" type="ORF">IAC13_08640</name>
</gene>
<proteinExistence type="predicted"/>
<dbReference type="EMBL" id="JADIML010000240">
    <property type="protein sequence ID" value="MBO8463983.1"/>
    <property type="molecule type" value="Genomic_DNA"/>
</dbReference>
<keyword evidence="1" id="KW-0597">Phosphoprotein</keyword>
<reference evidence="3" key="1">
    <citation type="submission" date="2020-10" db="EMBL/GenBank/DDBJ databases">
        <authorList>
            <person name="Gilroy R."/>
        </authorList>
    </citation>
    <scope>NUCLEOTIDE SEQUENCE</scope>
    <source>
        <strain evidence="3">E3-2379</strain>
    </source>
</reference>
<evidence type="ECO:0000256" key="1">
    <source>
        <dbReference type="PROSITE-ProRule" id="PRU00110"/>
    </source>
</evidence>
<evidence type="ECO:0000313" key="3">
    <source>
        <dbReference type="EMBL" id="MBO8463983.1"/>
    </source>
</evidence>
<feature type="non-terminal residue" evidence="3">
    <location>
        <position position="358"/>
    </location>
</feature>
<evidence type="ECO:0000313" key="4">
    <source>
        <dbReference type="Proteomes" id="UP000823618"/>
    </source>
</evidence>
<dbReference type="SUPFAM" id="SSF55874">
    <property type="entry name" value="ATPase domain of HSP90 chaperone/DNA topoisomerase II/histidine kinase"/>
    <property type="match status" value="1"/>
</dbReference>
<accession>A0A9D9N828</accession>
<dbReference type="Gene3D" id="3.30.565.10">
    <property type="entry name" value="Histidine kinase-like ATPase, C-terminal domain"/>
    <property type="match status" value="1"/>
</dbReference>
<dbReference type="Pfam" id="PF01627">
    <property type="entry name" value="Hpt"/>
    <property type="match status" value="1"/>
</dbReference>
<sequence length="358" mass="41088">MNPNIEQVLQLYMTETVSLLEQFDNILLEVKNQQFFSSKHIDELFRILHTLKGSSSMMEFTSITELSHTTEDIFTYIQTQNIDSFPCHLQNELLHILLSFSDFLHKELKNIEEQQVLLSNIDHFIIKIKNFYNKIKEDEQESEGLSLDIPSLFHLSSHYRLHLFFPEDQGMEAARALLIVTNLKQLSFSFHHYPSNIESFNRSYLEKNGLFLSFQTEMEAINAKEYLEKNMGIQCISLLSPVQPSPVRSSSPTETSLPLSLLFDKMELFVQKIQTKLNKNVELITSGSEIAITKQTFDALNIACIHLIRNAIDHGIEPTSSERLMLHKKEVGTLSLLAKKTKEGLSFTIQDDGKGIDT</sequence>
<reference evidence="3" key="2">
    <citation type="journal article" date="2021" name="PeerJ">
        <title>Extensive microbial diversity within the chicken gut microbiome revealed by metagenomics and culture.</title>
        <authorList>
            <person name="Gilroy R."/>
            <person name="Ravi A."/>
            <person name="Getino M."/>
            <person name="Pursley I."/>
            <person name="Horton D.L."/>
            <person name="Alikhan N.F."/>
            <person name="Baker D."/>
            <person name="Gharbi K."/>
            <person name="Hall N."/>
            <person name="Watson M."/>
            <person name="Adriaenssens E.M."/>
            <person name="Foster-Nyarko E."/>
            <person name="Jarju S."/>
            <person name="Secka A."/>
            <person name="Antonio M."/>
            <person name="Oren A."/>
            <person name="Chaudhuri R.R."/>
            <person name="La Ragione R."/>
            <person name="Hildebrand F."/>
            <person name="Pallen M.J."/>
        </authorList>
    </citation>
    <scope>NUCLEOTIDE SEQUENCE</scope>
    <source>
        <strain evidence="3">E3-2379</strain>
    </source>
</reference>
<dbReference type="Gene3D" id="1.20.120.160">
    <property type="entry name" value="HPT domain"/>
    <property type="match status" value="1"/>
</dbReference>
<dbReference type="PROSITE" id="PS50894">
    <property type="entry name" value="HPT"/>
    <property type="match status" value="1"/>
</dbReference>
<dbReference type="InterPro" id="IPR036641">
    <property type="entry name" value="HPT_dom_sf"/>
</dbReference>
<comment type="caution">
    <text evidence="3">The sequence shown here is derived from an EMBL/GenBank/DDBJ whole genome shotgun (WGS) entry which is preliminary data.</text>
</comment>
<dbReference type="AlphaFoldDB" id="A0A9D9N828"/>
<protein>
    <submittedName>
        <fullName evidence="3">Hpt domain-containing protein</fullName>
    </submittedName>
</protein>
<dbReference type="PANTHER" id="PTHR43395:SF1">
    <property type="entry name" value="CHEMOTAXIS PROTEIN CHEA"/>
    <property type="match status" value="1"/>
</dbReference>
<dbReference type="GO" id="GO:0000155">
    <property type="term" value="F:phosphorelay sensor kinase activity"/>
    <property type="evidence" value="ECO:0007669"/>
    <property type="project" value="InterPro"/>
</dbReference>
<dbReference type="InterPro" id="IPR036890">
    <property type="entry name" value="HATPase_C_sf"/>
</dbReference>
<dbReference type="InterPro" id="IPR008207">
    <property type="entry name" value="Sig_transdc_His_kin_Hpt_dom"/>
</dbReference>
<organism evidence="3 4">
    <name type="scientific">Candidatus Scybalomonas excrementavium</name>
    <dbReference type="NCBI Taxonomy" id="2840943"/>
    <lineage>
        <taxon>Bacteria</taxon>
        <taxon>Bacillati</taxon>
        <taxon>Bacillota</taxon>
        <taxon>Clostridia</taxon>
        <taxon>Lachnospirales</taxon>
        <taxon>Lachnospiraceae</taxon>
        <taxon>Lachnospiraceae incertae sedis</taxon>
        <taxon>Candidatus Scybalomonas</taxon>
    </lineage>
</organism>
<feature type="modified residue" description="Phosphohistidine" evidence="1">
    <location>
        <position position="49"/>
    </location>
</feature>
<dbReference type="InterPro" id="IPR010808">
    <property type="entry name" value="CheA_P2-bd"/>
</dbReference>
<feature type="domain" description="HPt" evidence="2">
    <location>
        <begin position="1"/>
        <end position="111"/>
    </location>
</feature>
<dbReference type="CDD" id="cd00088">
    <property type="entry name" value="HPT"/>
    <property type="match status" value="1"/>
</dbReference>
<dbReference type="PANTHER" id="PTHR43395">
    <property type="entry name" value="SENSOR HISTIDINE KINASE CHEA"/>
    <property type="match status" value="1"/>
</dbReference>
<name>A0A9D9N828_9FIRM</name>
<dbReference type="InterPro" id="IPR051315">
    <property type="entry name" value="Bact_Chemotaxis_CheA"/>
</dbReference>
<evidence type="ECO:0000259" key="2">
    <source>
        <dbReference type="PROSITE" id="PS50894"/>
    </source>
</evidence>